<evidence type="ECO:0000256" key="4">
    <source>
        <dbReference type="ARBA" id="ARBA00023136"/>
    </source>
</evidence>
<evidence type="ECO:0000313" key="6">
    <source>
        <dbReference type="EMBL" id="TGZ82645.1"/>
    </source>
</evidence>
<dbReference type="Pfam" id="PF13520">
    <property type="entry name" value="AA_permease_2"/>
    <property type="match status" value="1"/>
</dbReference>
<name>A0A4V3SJ49_9PEZI</name>
<dbReference type="FunCoup" id="A0A4V3SJ49">
    <property type="interactions" value="279"/>
</dbReference>
<dbReference type="PANTHER" id="PTHR11785:SF498">
    <property type="entry name" value="HIGH-AFFINITY METHIONINE PERMEASE"/>
    <property type="match status" value="1"/>
</dbReference>
<dbReference type="InterPro" id="IPR002293">
    <property type="entry name" value="AA/rel_permease1"/>
</dbReference>
<dbReference type="PIRSF" id="PIRSF006060">
    <property type="entry name" value="AA_transporter"/>
    <property type="match status" value="1"/>
</dbReference>
<feature type="transmembrane region" description="Helical" evidence="5">
    <location>
        <begin position="233"/>
        <end position="256"/>
    </location>
</feature>
<keyword evidence="7" id="KW-1185">Reference proteome</keyword>
<dbReference type="GO" id="GO:0015179">
    <property type="term" value="F:L-amino acid transmembrane transporter activity"/>
    <property type="evidence" value="ECO:0007669"/>
    <property type="project" value="TreeGrafter"/>
</dbReference>
<dbReference type="FunFam" id="1.20.1740.10:FF:000025">
    <property type="entry name" value="High-affinity methionine permease"/>
    <property type="match status" value="1"/>
</dbReference>
<dbReference type="InParanoid" id="A0A4V3SJ49"/>
<feature type="transmembrane region" description="Helical" evidence="5">
    <location>
        <begin position="268"/>
        <end position="291"/>
    </location>
</feature>
<feature type="transmembrane region" description="Helical" evidence="5">
    <location>
        <begin position="119"/>
        <end position="139"/>
    </location>
</feature>
<dbReference type="Proteomes" id="UP000298138">
    <property type="component" value="Unassembled WGS sequence"/>
</dbReference>
<dbReference type="EMBL" id="ML220114">
    <property type="protein sequence ID" value="TGZ82645.1"/>
    <property type="molecule type" value="Genomic_DNA"/>
</dbReference>
<organism evidence="6 7">
    <name type="scientific">Ascodesmis nigricans</name>
    <dbReference type="NCBI Taxonomy" id="341454"/>
    <lineage>
        <taxon>Eukaryota</taxon>
        <taxon>Fungi</taxon>
        <taxon>Dikarya</taxon>
        <taxon>Ascomycota</taxon>
        <taxon>Pezizomycotina</taxon>
        <taxon>Pezizomycetes</taxon>
        <taxon>Pezizales</taxon>
        <taxon>Ascodesmidaceae</taxon>
        <taxon>Ascodesmis</taxon>
    </lineage>
</organism>
<feature type="transmembrane region" description="Helical" evidence="5">
    <location>
        <begin position="74"/>
        <end position="98"/>
    </location>
</feature>
<dbReference type="InterPro" id="IPR050598">
    <property type="entry name" value="AminoAcid_Transporter"/>
</dbReference>
<proteinExistence type="predicted"/>
<keyword evidence="4 5" id="KW-0472">Membrane</keyword>
<dbReference type="PANTHER" id="PTHR11785">
    <property type="entry name" value="AMINO ACID TRANSPORTER"/>
    <property type="match status" value="1"/>
</dbReference>
<dbReference type="OrthoDB" id="5982228at2759"/>
<evidence type="ECO:0000256" key="5">
    <source>
        <dbReference type="SAM" id="Phobius"/>
    </source>
</evidence>
<accession>A0A4V3SJ49</accession>
<comment type="subcellular location">
    <subcellularLocation>
        <location evidence="1">Membrane</location>
        <topology evidence="1">Multi-pass membrane protein</topology>
    </subcellularLocation>
</comment>
<feature type="transmembrane region" description="Helical" evidence="5">
    <location>
        <begin position="431"/>
        <end position="453"/>
    </location>
</feature>
<feature type="transmembrane region" description="Helical" evidence="5">
    <location>
        <begin position="42"/>
        <end position="62"/>
    </location>
</feature>
<dbReference type="STRING" id="341454.A0A4V3SJ49"/>
<keyword evidence="2 5" id="KW-0812">Transmembrane</keyword>
<evidence type="ECO:0000256" key="3">
    <source>
        <dbReference type="ARBA" id="ARBA00022989"/>
    </source>
</evidence>
<gene>
    <name evidence="6" type="ORF">EX30DRAFT_357897</name>
</gene>
<protein>
    <submittedName>
        <fullName evidence="6">Amino acid transporter</fullName>
    </submittedName>
</protein>
<evidence type="ECO:0000256" key="2">
    <source>
        <dbReference type="ARBA" id="ARBA00022692"/>
    </source>
</evidence>
<feature type="transmembrane region" description="Helical" evidence="5">
    <location>
        <begin position="192"/>
        <end position="213"/>
    </location>
</feature>
<reference evidence="6 7" key="1">
    <citation type="submission" date="2019-04" db="EMBL/GenBank/DDBJ databases">
        <title>Comparative genomics and transcriptomics to analyze fruiting body development in filamentous ascomycetes.</title>
        <authorList>
            <consortium name="DOE Joint Genome Institute"/>
            <person name="Lutkenhaus R."/>
            <person name="Traeger S."/>
            <person name="Breuer J."/>
            <person name="Kuo A."/>
            <person name="Lipzen A."/>
            <person name="Pangilinan J."/>
            <person name="Dilworth D."/>
            <person name="Sandor L."/>
            <person name="Poggeler S."/>
            <person name="Barry K."/>
            <person name="Grigoriev I.V."/>
            <person name="Nowrousian M."/>
        </authorList>
    </citation>
    <scope>NUCLEOTIDE SEQUENCE [LARGE SCALE GENOMIC DNA]</scope>
    <source>
        <strain evidence="6 7">CBS 389.68</strain>
    </source>
</reference>
<dbReference type="AlphaFoldDB" id="A0A4V3SJ49"/>
<sequence>MSASSTSEHKAEAEKNYGGTDNIAAIADGEVFEQTSDDRRNIGTFSAIFLIFNRMVGTGIFATPSSILALSGSVGLALFLWVAGTIISATGMAVYLEFGTAIPRNGGEKNYLEFVYRKPKFLVTGMFGMYVFLLGWAGSNSVVFGEYILHAAGKEVDRWNQRGIGLACITAAFLVHGLALKWGLRLQNLLGMIKLIIILIIVVAGWAALGGALKVPKPDNFTNAFEGTTGSAYGVVTALYNVMWSFIGYSNANYALQETRNPVRTLKIAAPIALLGTGVLYMFVNIAYFAAVPKDEIISSGRILAASFFRNVFGDKAEKALSVFVALSAFGNVLSVIFSQGRIVQELGREGILPFSGFFATNKPFNAPLAGLFEHWVVSVIIMLAPPPGDAYNFILNVITYPLSVVNFFVAVGLIHIYLNRAKYEWAPPISATLPVVVIFALSNLYLIIAPFVPPEDGMNVYETLPYWLHCVVGAGFLVAGAVYWLFWAVIIPKIGGYKLVRETILQEDGWTRNAFVRKNPDGTTR</sequence>
<feature type="transmembrane region" description="Helical" evidence="5">
    <location>
        <begin position="398"/>
        <end position="419"/>
    </location>
</feature>
<evidence type="ECO:0000313" key="7">
    <source>
        <dbReference type="Proteomes" id="UP000298138"/>
    </source>
</evidence>
<feature type="transmembrane region" description="Helical" evidence="5">
    <location>
        <begin position="365"/>
        <end position="386"/>
    </location>
</feature>
<feature type="transmembrane region" description="Helical" evidence="5">
    <location>
        <begin position="465"/>
        <end position="492"/>
    </location>
</feature>
<feature type="transmembrane region" description="Helical" evidence="5">
    <location>
        <begin position="159"/>
        <end position="180"/>
    </location>
</feature>
<evidence type="ECO:0000256" key="1">
    <source>
        <dbReference type="ARBA" id="ARBA00004141"/>
    </source>
</evidence>
<keyword evidence="3 5" id="KW-1133">Transmembrane helix</keyword>
<dbReference type="GO" id="GO:0016020">
    <property type="term" value="C:membrane"/>
    <property type="evidence" value="ECO:0007669"/>
    <property type="project" value="UniProtKB-SubCell"/>
</dbReference>
<feature type="transmembrane region" description="Helical" evidence="5">
    <location>
        <begin position="320"/>
        <end position="344"/>
    </location>
</feature>
<dbReference type="Gene3D" id="1.20.1740.10">
    <property type="entry name" value="Amino acid/polyamine transporter I"/>
    <property type="match status" value="1"/>
</dbReference>